<dbReference type="InterPro" id="IPR005031">
    <property type="entry name" value="COQ10_START"/>
</dbReference>
<sequence>MGTWLKHDVITVVNAPLENVWNTWSDLDSMSLWMSWIESVKTVDEETSTLPDLTEWTLAANGFRFKWKAQITERIEKSKLKWKSIGGLPTEGSVVFQSKSDQITTVNLAITYELPKMIARFMEENILGKMVTNELQANIDRFKDLVEKNYTKDLSN</sequence>
<dbReference type="Proteomes" id="UP000030598">
    <property type="component" value="Unassembled WGS sequence"/>
</dbReference>
<dbReference type="STRING" id="59925.EU91_0285"/>
<evidence type="ECO:0000313" key="3">
    <source>
        <dbReference type="Proteomes" id="UP000030598"/>
    </source>
</evidence>
<dbReference type="PANTHER" id="PTHR33824:SF7">
    <property type="entry name" value="POLYKETIDE CYCLASE_DEHYDRASE AND LIPID TRANSPORT SUPERFAMILY PROTEIN"/>
    <property type="match status" value="1"/>
</dbReference>
<dbReference type="AlphaFoldDB" id="A0A0A1ZJD4"/>
<dbReference type="PANTHER" id="PTHR33824">
    <property type="entry name" value="POLYKETIDE CYCLASE/DEHYDRASE AND LIPID TRANSPORT SUPERFAMILY PROTEIN"/>
    <property type="match status" value="1"/>
</dbReference>
<comment type="caution">
    <text evidence="2">The sequence shown here is derived from an EMBL/GenBank/DDBJ whole genome shotgun (WGS) entry which is preliminary data.</text>
</comment>
<dbReference type="Pfam" id="PF03364">
    <property type="entry name" value="Polyketide_cyc"/>
    <property type="match status" value="1"/>
</dbReference>
<dbReference type="eggNOG" id="COG5637">
    <property type="taxonomic scope" value="Bacteria"/>
</dbReference>
<feature type="domain" description="Coenzyme Q-binding protein COQ10 START" evidence="1">
    <location>
        <begin position="13"/>
        <end position="132"/>
    </location>
</feature>
<protein>
    <submittedName>
        <fullName evidence="2">Oligoketide cyclase/lipid transport protein</fullName>
    </submittedName>
</protein>
<dbReference type="InterPro" id="IPR023393">
    <property type="entry name" value="START-like_dom_sf"/>
</dbReference>
<name>A0A0A1ZJD4_PROMR</name>
<dbReference type="InterPro" id="IPR047137">
    <property type="entry name" value="ORF3"/>
</dbReference>
<gene>
    <name evidence="2" type="ORF">EU91_0285</name>
</gene>
<dbReference type="OrthoDB" id="539786at2"/>
<dbReference type="SUPFAM" id="SSF55961">
    <property type="entry name" value="Bet v1-like"/>
    <property type="match status" value="1"/>
</dbReference>
<dbReference type="Gene3D" id="3.30.530.20">
    <property type="match status" value="1"/>
</dbReference>
<dbReference type="RefSeq" id="WP_032523893.1">
    <property type="nucleotide sequence ID" value="NZ_CP138934.1"/>
</dbReference>
<reference evidence="3" key="1">
    <citation type="journal article" date="2014" name="Sci. Data">
        <title>Genomes of diverse isolates of the marine cyanobacterium Prochlorococcus.</title>
        <authorList>
            <person name="Biller S."/>
            <person name="Berube P."/>
            <person name="Thompson J."/>
            <person name="Kelly L."/>
            <person name="Roggensack S."/>
            <person name="Awad L."/>
            <person name="Roache-Johnson K."/>
            <person name="Ding H."/>
            <person name="Giovannoni S.J."/>
            <person name="Moore L.R."/>
            <person name="Chisholm S.W."/>
        </authorList>
    </citation>
    <scope>NUCLEOTIDE SEQUENCE [LARGE SCALE GENOMIC DNA]</scope>
    <source>
        <strain evidence="3">GP2</strain>
    </source>
</reference>
<dbReference type="EMBL" id="JNAH01000003">
    <property type="protein sequence ID" value="KGF88354.1"/>
    <property type="molecule type" value="Genomic_DNA"/>
</dbReference>
<evidence type="ECO:0000259" key="1">
    <source>
        <dbReference type="Pfam" id="PF03364"/>
    </source>
</evidence>
<evidence type="ECO:0000313" key="2">
    <source>
        <dbReference type="EMBL" id="KGF88354.1"/>
    </source>
</evidence>
<organism evidence="2 3">
    <name type="scientific">Prochlorococcus marinus str. GP2</name>
    <dbReference type="NCBI Taxonomy" id="59925"/>
    <lineage>
        <taxon>Bacteria</taxon>
        <taxon>Bacillati</taxon>
        <taxon>Cyanobacteriota</taxon>
        <taxon>Cyanophyceae</taxon>
        <taxon>Synechococcales</taxon>
        <taxon>Prochlorococcaceae</taxon>
        <taxon>Prochlorococcus</taxon>
    </lineage>
</organism>
<proteinExistence type="predicted"/>
<accession>A0A0A1ZJD4</accession>